<reference evidence="2" key="1">
    <citation type="submission" date="2015-07" db="EMBL/GenBank/DDBJ databases">
        <authorList>
            <consortium name="Consortium for Microbial Forensics and Genomics (microFORGE)"/>
            <person name="Knight B.M."/>
            <person name="Roberts D.P."/>
            <person name="Lin D."/>
            <person name="Hari K."/>
            <person name="Fletcher J."/>
            <person name="Melcher U."/>
            <person name="Blagden T."/>
            <person name="Winegar R.A."/>
        </authorList>
    </citation>
    <scope>NUCLEOTIDE SEQUENCE [LARGE SCALE GENOMIC DNA]</scope>
    <source>
        <strain evidence="2">DSM 23493</strain>
    </source>
</reference>
<protein>
    <submittedName>
        <fullName evidence="1">Uncharacterized protein</fullName>
    </submittedName>
</protein>
<sequence length="309" mass="36246">MNFYQIKSTLKITGKESKVFLPNEIFDDLQGYITSGTHLAYAYSYYYLTHFLYRNCKYLNTEVFLDGNVIKQVLGYAESNRTMNYITKKGGLLDDIGYTESIKNIPLGWELKEIEGLTFTMAYDMPKDMLPEIPKMFFLKKPSKAFERTILKHDIETNQIVEEEAQGTFFDVSNTHSVDFNVFMYCMANDEIGTIGFYLYSWLKHKHDIFRNGYDVSYEKLSAETGLPRRTMIKYLNALKGYNLISFKFNQQYYVIGMTDGDRMATTYYANSYSNFYEVPKSFKKMMVMSKDDYNKRNDVVVTMEQLPF</sequence>
<dbReference type="AlphaFoldDB" id="A0A0K9FBR2"/>
<proteinExistence type="predicted"/>
<dbReference type="RefSeq" id="WP_049664178.1">
    <property type="nucleotide sequence ID" value="NZ_LFXJ01000005.1"/>
</dbReference>
<accession>A0A0K9FBR2</accession>
<name>A0A0K9FBR2_9BACI</name>
<organism evidence="1 2">
    <name type="scientific">Lysinibacillus xylanilyticus</name>
    <dbReference type="NCBI Taxonomy" id="582475"/>
    <lineage>
        <taxon>Bacteria</taxon>
        <taxon>Bacillati</taxon>
        <taxon>Bacillota</taxon>
        <taxon>Bacilli</taxon>
        <taxon>Bacillales</taxon>
        <taxon>Bacillaceae</taxon>
        <taxon>Lysinibacillus</taxon>
    </lineage>
</organism>
<dbReference type="OrthoDB" id="2836272at2"/>
<dbReference type="EMBL" id="LFXJ01000005">
    <property type="protein sequence ID" value="KMY31546.1"/>
    <property type="molecule type" value="Genomic_DNA"/>
</dbReference>
<dbReference type="GeneID" id="96597616"/>
<evidence type="ECO:0000313" key="2">
    <source>
        <dbReference type="Proteomes" id="UP000037326"/>
    </source>
</evidence>
<evidence type="ECO:0000313" key="1">
    <source>
        <dbReference type="EMBL" id="KMY31546.1"/>
    </source>
</evidence>
<dbReference type="PATRIC" id="fig|582475.4.peg.384"/>
<dbReference type="Proteomes" id="UP000037326">
    <property type="component" value="Unassembled WGS sequence"/>
</dbReference>
<gene>
    <name evidence="1" type="ORF">ACZ11_04800</name>
</gene>
<comment type="caution">
    <text evidence="1">The sequence shown here is derived from an EMBL/GenBank/DDBJ whole genome shotgun (WGS) entry which is preliminary data.</text>
</comment>